<evidence type="ECO:0000313" key="3">
    <source>
        <dbReference type="Proteomes" id="UP000735302"/>
    </source>
</evidence>
<keyword evidence="3" id="KW-1185">Reference proteome</keyword>
<comment type="caution">
    <text evidence="2">The sequence shown here is derived from an EMBL/GenBank/DDBJ whole genome shotgun (WGS) entry which is preliminary data.</text>
</comment>
<dbReference type="EMBL" id="BLXT01003831">
    <property type="protein sequence ID" value="GFO07059.1"/>
    <property type="molecule type" value="Genomic_DNA"/>
</dbReference>
<dbReference type="Proteomes" id="UP000735302">
    <property type="component" value="Unassembled WGS sequence"/>
</dbReference>
<protein>
    <submittedName>
        <fullName evidence="2">Uncharacterized protein</fullName>
    </submittedName>
</protein>
<organism evidence="2 3">
    <name type="scientific">Plakobranchus ocellatus</name>
    <dbReference type="NCBI Taxonomy" id="259542"/>
    <lineage>
        <taxon>Eukaryota</taxon>
        <taxon>Metazoa</taxon>
        <taxon>Spiralia</taxon>
        <taxon>Lophotrochozoa</taxon>
        <taxon>Mollusca</taxon>
        <taxon>Gastropoda</taxon>
        <taxon>Heterobranchia</taxon>
        <taxon>Euthyneura</taxon>
        <taxon>Panpulmonata</taxon>
        <taxon>Sacoglossa</taxon>
        <taxon>Placobranchoidea</taxon>
        <taxon>Plakobranchidae</taxon>
        <taxon>Plakobranchus</taxon>
    </lineage>
</organism>
<evidence type="ECO:0000256" key="1">
    <source>
        <dbReference type="SAM" id="MobiDB-lite"/>
    </source>
</evidence>
<accession>A0AAV4AL10</accession>
<sequence>MDALDDYKVTSRIAGTEVTKLFAGEGEALANLVKRRDQNLQSMWNENPRRKKNMMTNNTNCISTDIQAKEQPLLIASTFKCDRSIISGESSKSEVQARTAQTTQGNHYQQSIISDESSKSEVQARIAQTTAELIRLRSRWNDNNFLLSSKFRLMRSLVKHIFLYACETWTLTAELQRIIQAREMRSLRKILYHVSNEDISSRANH</sequence>
<feature type="region of interest" description="Disordered" evidence="1">
    <location>
        <begin position="92"/>
        <end position="116"/>
    </location>
</feature>
<reference evidence="2 3" key="1">
    <citation type="journal article" date="2021" name="Elife">
        <title>Chloroplast acquisition without the gene transfer in kleptoplastic sea slugs, Plakobranchus ocellatus.</title>
        <authorList>
            <person name="Maeda T."/>
            <person name="Takahashi S."/>
            <person name="Yoshida T."/>
            <person name="Shimamura S."/>
            <person name="Takaki Y."/>
            <person name="Nagai Y."/>
            <person name="Toyoda A."/>
            <person name="Suzuki Y."/>
            <person name="Arimoto A."/>
            <person name="Ishii H."/>
            <person name="Satoh N."/>
            <person name="Nishiyama T."/>
            <person name="Hasebe M."/>
            <person name="Maruyama T."/>
            <person name="Minagawa J."/>
            <person name="Obokata J."/>
            <person name="Shigenobu S."/>
        </authorList>
    </citation>
    <scope>NUCLEOTIDE SEQUENCE [LARGE SCALE GENOMIC DNA]</scope>
</reference>
<name>A0AAV4AL10_9GAST</name>
<dbReference type="AlphaFoldDB" id="A0AAV4AL10"/>
<proteinExistence type="predicted"/>
<feature type="compositionally biased region" description="Polar residues" evidence="1">
    <location>
        <begin position="92"/>
        <end position="115"/>
    </location>
</feature>
<gene>
    <name evidence="2" type="ORF">PoB_003356400</name>
</gene>
<evidence type="ECO:0000313" key="2">
    <source>
        <dbReference type="EMBL" id="GFO07059.1"/>
    </source>
</evidence>